<gene>
    <name evidence="2" type="ORF">D0862_09586</name>
</gene>
<feature type="compositionally biased region" description="Polar residues" evidence="1">
    <location>
        <begin position="45"/>
        <end position="55"/>
    </location>
</feature>
<sequence>MQSAPIDFKATTTFQTLRMMQKAQATMSAEIPETSMADSFPHTRPSPTRSQSCRATTSITTPTTSPSYSTTPLLARPLVTRSATSQVAFPQQIQYSTFPPPQQKKPSLFRRATDMLDLRSTTSYTTRHAPTQPSHWTDYAHRSTLIKTWDAEHSAAAHSKYPKTITAQIVSTKKIMLVEFPELVEGPVPLSHEWIEYVLGISLRHPFCTAEKMGRYEVLASSGGARANWGPW</sequence>
<name>A0A3M7FU79_HORWE</name>
<dbReference type="EMBL" id="QWIQ01000356">
    <property type="protein sequence ID" value="RMY91954.1"/>
    <property type="molecule type" value="Genomic_DNA"/>
</dbReference>
<evidence type="ECO:0000313" key="2">
    <source>
        <dbReference type="EMBL" id="RMY91954.1"/>
    </source>
</evidence>
<evidence type="ECO:0000256" key="1">
    <source>
        <dbReference type="SAM" id="MobiDB-lite"/>
    </source>
</evidence>
<organism evidence="2 3">
    <name type="scientific">Hortaea werneckii</name>
    <name type="common">Black yeast</name>
    <name type="synonym">Cladosporium werneckii</name>
    <dbReference type="NCBI Taxonomy" id="91943"/>
    <lineage>
        <taxon>Eukaryota</taxon>
        <taxon>Fungi</taxon>
        <taxon>Dikarya</taxon>
        <taxon>Ascomycota</taxon>
        <taxon>Pezizomycotina</taxon>
        <taxon>Dothideomycetes</taxon>
        <taxon>Dothideomycetidae</taxon>
        <taxon>Mycosphaerellales</taxon>
        <taxon>Teratosphaeriaceae</taxon>
        <taxon>Hortaea</taxon>
    </lineage>
</organism>
<dbReference type="VEuPathDB" id="FungiDB:BTJ68_03455"/>
<evidence type="ECO:0000313" key="3">
    <source>
        <dbReference type="Proteomes" id="UP000281468"/>
    </source>
</evidence>
<feature type="region of interest" description="Disordered" evidence="1">
    <location>
        <begin position="35"/>
        <end position="71"/>
    </location>
</feature>
<accession>A0A3M7FU79</accession>
<dbReference type="Proteomes" id="UP000281468">
    <property type="component" value="Unassembled WGS sequence"/>
</dbReference>
<feature type="compositionally biased region" description="Low complexity" evidence="1">
    <location>
        <begin position="56"/>
        <end position="71"/>
    </location>
</feature>
<comment type="caution">
    <text evidence="2">The sequence shown here is derived from an EMBL/GenBank/DDBJ whole genome shotgun (WGS) entry which is preliminary data.</text>
</comment>
<protein>
    <submittedName>
        <fullName evidence="2">Uncharacterized protein</fullName>
    </submittedName>
</protein>
<dbReference type="AlphaFoldDB" id="A0A3M7FU79"/>
<reference evidence="2 3" key="1">
    <citation type="journal article" date="2018" name="BMC Genomics">
        <title>Genomic evidence for intraspecific hybridization in a clonal and extremely halotolerant yeast.</title>
        <authorList>
            <person name="Gostincar C."/>
            <person name="Stajich J.E."/>
            <person name="Zupancic J."/>
            <person name="Zalar P."/>
            <person name="Gunde-Cimerman N."/>
        </authorList>
    </citation>
    <scope>NUCLEOTIDE SEQUENCE [LARGE SCALE GENOMIC DNA]</scope>
    <source>
        <strain evidence="2 3">EXF-171</strain>
    </source>
</reference>
<proteinExistence type="predicted"/>